<proteinExistence type="predicted"/>
<sequence>MYQYVPRQTGRLHVRVEAVTTDQSPEAHHIQENR</sequence>
<evidence type="ECO:0000313" key="2">
    <source>
        <dbReference type="Proteomes" id="UP000233786"/>
    </source>
</evidence>
<dbReference type="EMBL" id="PJNB01000001">
    <property type="protein sequence ID" value="PKW17813.1"/>
    <property type="molecule type" value="Genomic_DNA"/>
</dbReference>
<gene>
    <name evidence="1" type="ORF">A8926_5831</name>
</gene>
<dbReference type="Proteomes" id="UP000233786">
    <property type="component" value="Unassembled WGS sequence"/>
</dbReference>
<reference evidence="1" key="1">
    <citation type="submission" date="2017-12" db="EMBL/GenBank/DDBJ databases">
        <title>Sequencing the genomes of 1000 Actinobacteria strains.</title>
        <authorList>
            <person name="Klenk H.-P."/>
        </authorList>
    </citation>
    <scope>NUCLEOTIDE SEQUENCE [LARGE SCALE GENOMIC DNA]</scope>
    <source>
        <strain evidence="1">DSM 44228</strain>
    </source>
</reference>
<organism evidence="1 2">
    <name type="scientific">Saccharopolyspora spinosa</name>
    <dbReference type="NCBI Taxonomy" id="60894"/>
    <lineage>
        <taxon>Bacteria</taxon>
        <taxon>Bacillati</taxon>
        <taxon>Actinomycetota</taxon>
        <taxon>Actinomycetes</taxon>
        <taxon>Pseudonocardiales</taxon>
        <taxon>Pseudonocardiaceae</taxon>
        <taxon>Saccharopolyspora</taxon>
    </lineage>
</organism>
<keyword evidence="2" id="KW-1185">Reference proteome</keyword>
<accession>A0A2N3Y4K3</accession>
<name>A0A2N3Y4K3_SACSN</name>
<protein>
    <submittedName>
        <fullName evidence="1">Uncharacterized protein</fullName>
    </submittedName>
</protein>
<comment type="caution">
    <text evidence="1">The sequence shown here is derived from an EMBL/GenBank/DDBJ whole genome shotgun (WGS) entry which is preliminary data.</text>
</comment>
<evidence type="ECO:0000313" key="1">
    <source>
        <dbReference type="EMBL" id="PKW17813.1"/>
    </source>
</evidence>
<dbReference type="AlphaFoldDB" id="A0A2N3Y4K3"/>